<evidence type="ECO:0000313" key="2">
    <source>
        <dbReference type="Proteomes" id="UP001556367"/>
    </source>
</evidence>
<proteinExistence type="predicted"/>
<name>A0ABR3JLL2_9AGAR</name>
<gene>
    <name evidence="1" type="ORF">HGRIS_002761</name>
</gene>
<sequence>MGQHVGSNSTTVYCGRRVPSRLHWHSLCATLRILITDRTLFSDLRERNVSTRSQSSLPLFHGAPSSAIRFDIESTCNRRFNLARRRSLNSKPYFRSRLPSAGA</sequence>
<protein>
    <submittedName>
        <fullName evidence="1">Uncharacterized protein</fullName>
    </submittedName>
</protein>
<evidence type="ECO:0000313" key="1">
    <source>
        <dbReference type="EMBL" id="KAL0956626.1"/>
    </source>
</evidence>
<dbReference type="Proteomes" id="UP001556367">
    <property type="component" value="Unassembled WGS sequence"/>
</dbReference>
<reference evidence="2" key="1">
    <citation type="submission" date="2024-06" db="EMBL/GenBank/DDBJ databases">
        <title>Multi-omics analyses provide insights into the biosynthesis of the anticancer antibiotic pleurotin in Hohenbuehelia grisea.</title>
        <authorList>
            <person name="Weaver J.A."/>
            <person name="Alberti F."/>
        </authorList>
    </citation>
    <scope>NUCLEOTIDE SEQUENCE [LARGE SCALE GENOMIC DNA]</scope>
    <source>
        <strain evidence="2">T-177</strain>
    </source>
</reference>
<accession>A0ABR3JLL2</accession>
<comment type="caution">
    <text evidence="1">The sequence shown here is derived from an EMBL/GenBank/DDBJ whole genome shotgun (WGS) entry which is preliminary data.</text>
</comment>
<organism evidence="1 2">
    <name type="scientific">Hohenbuehelia grisea</name>
    <dbReference type="NCBI Taxonomy" id="104357"/>
    <lineage>
        <taxon>Eukaryota</taxon>
        <taxon>Fungi</taxon>
        <taxon>Dikarya</taxon>
        <taxon>Basidiomycota</taxon>
        <taxon>Agaricomycotina</taxon>
        <taxon>Agaricomycetes</taxon>
        <taxon>Agaricomycetidae</taxon>
        <taxon>Agaricales</taxon>
        <taxon>Pleurotineae</taxon>
        <taxon>Pleurotaceae</taxon>
        <taxon>Hohenbuehelia</taxon>
    </lineage>
</organism>
<dbReference type="EMBL" id="JASNQZ010000006">
    <property type="protein sequence ID" value="KAL0956626.1"/>
    <property type="molecule type" value="Genomic_DNA"/>
</dbReference>
<keyword evidence="2" id="KW-1185">Reference proteome</keyword>